<accession>A0ABD1JG85</accession>
<evidence type="ECO:0000256" key="4">
    <source>
        <dbReference type="ARBA" id="ARBA00022729"/>
    </source>
</evidence>
<dbReference type="SMART" id="SM00365">
    <property type="entry name" value="LRR_SD22"/>
    <property type="match status" value="5"/>
</dbReference>
<dbReference type="PROSITE" id="PS51450">
    <property type="entry name" value="LRR"/>
    <property type="match status" value="1"/>
</dbReference>
<evidence type="ECO:0000313" key="11">
    <source>
        <dbReference type="EMBL" id="KAL2086168.1"/>
    </source>
</evidence>
<keyword evidence="7 9" id="KW-0472">Membrane</keyword>
<name>A0ABD1JG85_9TELE</name>
<keyword evidence="6 9" id="KW-1133">Transmembrane helix</keyword>
<keyword evidence="12" id="KW-1185">Reference proteome</keyword>
<dbReference type="PANTHER" id="PTHR24365">
    <property type="entry name" value="TOLL-LIKE RECEPTOR"/>
    <property type="match status" value="1"/>
</dbReference>
<dbReference type="InterPro" id="IPR001611">
    <property type="entry name" value="Leu-rich_rpt"/>
</dbReference>
<evidence type="ECO:0000256" key="9">
    <source>
        <dbReference type="SAM" id="Phobius"/>
    </source>
</evidence>
<dbReference type="GO" id="GO:0016020">
    <property type="term" value="C:membrane"/>
    <property type="evidence" value="ECO:0007669"/>
    <property type="project" value="UniProtKB-SubCell"/>
</dbReference>
<keyword evidence="4 10" id="KW-0732">Signal</keyword>
<dbReference type="InterPro" id="IPR032675">
    <property type="entry name" value="LRR_dom_sf"/>
</dbReference>
<dbReference type="Gene3D" id="3.80.10.10">
    <property type="entry name" value="Ribonuclease Inhibitor"/>
    <property type="match status" value="1"/>
</dbReference>
<evidence type="ECO:0000256" key="3">
    <source>
        <dbReference type="ARBA" id="ARBA00022692"/>
    </source>
</evidence>
<evidence type="ECO:0000256" key="6">
    <source>
        <dbReference type="ARBA" id="ARBA00022989"/>
    </source>
</evidence>
<evidence type="ECO:0000256" key="1">
    <source>
        <dbReference type="ARBA" id="ARBA00004167"/>
    </source>
</evidence>
<comment type="caution">
    <text evidence="11">The sequence shown here is derived from an EMBL/GenBank/DDBJ whole genome shotgun (WGS) entry which is preliminary data.</text>
</comment>
<evidence type="ECO:0000256" key="5">
    <source>
        <dbReference type="ARBA" id="ARBA00022737"/>
    </source>
</evidence>
<feature type="chain" id="PRO_5044793993" evidence="10">
    <location>
        <begin position="26"/>
        <end position="627"/>
    </location>
</feature>
<evidence type="ECO:0000256" key="7">
    <source>
        <dbReference type="ARBA" id="ARBA00023136"/>
    </source>
</evidence>
<dbReference type="Pfam" id="PF13855">
    <property type="entry name" value="LRR_8"/>
    <property type="match status" value="1"/>
</dbReference>
<protein>
    <submittedName>
        <fullName evidence="11">Uncharacterized protein</fullName>
    </submittedName>
</protein>
<evidence type="ECO:0000256" key="8">
    <source>
        <dbReference type="ARBA" id="ARBA00023180"/>
    </source>
</evidence>
<evidence type="ECO:0000256" key="2">
    <source>
        <dbReference type="ARBA" id="ARBA00022614"/>
    </source>
</evidence>
<dbReference type="InterPro" id="IPR003591">
    <property type="entry name" value="Leu-rich_rpt_typical-subtyp"/>
</dbReference>
<reference evidence="11 12" key="1">
    <citation type="submission" date="2024-09" db="EMBL/GenBank/DDBJ databases">
        <title>A chromosome-level genome assembly of Gray's grenadier anchovy, Coilia grayii.</title>
        <authorList>
            <person name="Fu Z."/>
        </authorList>
    </citation>
    <scope>NUCLEOTIDE SEQUENCE [LARGE SCALE GENOMIC DNA]</scope>
    <source>
        <strain evidence="11">G4</strain>
        <tissue evidence="11">Muscle</tissue>
    </source>
</reference>
<dbReference type="PANTHER" id="PTHR24365:SF17">
    <property type="entry name" value="TOLL-LIKE RECEPTOR 2"/>
    <property type="match status" value="1"/>
</dbReference>
<dbReference type="AlphaFoldDB" id="A0ABD1JG85"/>
<dbReference type="SUPFAM" id="SSF52058">
    <property type="entry name" value="L domain-like"/>
    <property type="match status" value="1"/>
</dbReference>
<keyword evidence="2" id="KW-0433">Leucine-rich repeat</keyword>
<organism evidence="11 12">
    <name type="scientific">Coilia grayii</name>
    <name type="common">Gray's grenadier anchovy</name>
    <dbReference type="NCBI Taxonomy" id="363190"/>
    <lineage>
        <taxon>Eukaryota</taxon>
        <taxon>Metazoa</taxon>
        <taxon>Chordata</taxon>
        <taxon>Craniata</taxon>
        <taxon>Vertebrata</taxon>
        <taxon>Euteleostomi</taxon>
        <taxon>Actinopterygii</taxon>
        <taxon>Neopterygii</taxon>
        <taxon>Teleostei</taxon>
        <taxon>Clupei</taxon>
        <taxon>Clupeiformes</taxon>
        <taxon>Clupeoidei</taxon>
        <taxon>Engraulidae</taxon>
        <taxon>Coilinae</taxon>
        <taxon>Coilia</taxon>
    </lineage>
</organism>
<gene>
    <name evidence="11" type="ORF">ACEWY4_017227</name>
</gene>
<dbReference type="Proteomes" id="UP001591681">
    <property type="component" value="Unassembled WGS sequence"/>
</dbReference>
<evidence type="ECO:0000313" key="12">
    <source>
        <dbReference type="Proteomes" id="UP001591681"/>
    </source>
</evidence>
<proteinExistence type="predicted"/>
<keyword evidence="8" id="KW-0325">Glycoprotein</keyword>
<dbReference type="EMBL" id="JBHFQA010000015">
    <property type="protein sequence ID" value="KAL2086168.1"/>
    <property type="molecule type" value="Genomic_DNA"/>
</dbReference>
<evidence type="ECO:0000256" key="10">
    <source>
        <dbReference type="SAM" id="SignalP"/>
    </source>
</evidence>
<keyword evidence="5" id="KW-0677">Repeat</keyword>
<keyword evidence="3 9" id="KW-0812">Transmembrane</keyword>
<dbReference type="SMART" id="SM00369">
    <property type="entry name" value="LRR_TYP"/>
    <property type="match status" value="5"/>
</dbReference>
<feature type="signal peptide" evidence="10">
    <location>
        <begin position="1"/>
        <end position="25"/>
    </location>
</feature>
<feature type="transmembrane region" description="Helical" evidence="9">
    <location>
        <begin position="587"/>
        <end position="607"/>
    </location>
</feature>
<sequence>MGSLSVLGPALALVLSVGLVKGVMSSPDDGLTVNCSSTGYPAVPCPAPADTETLDLSFNNMEKLPAASFPSLHRLKRLLLQFNQISSVDPSAFQHNPVLEYLEISHNRLPHISALPFASLPALTYLDISDNAYEEIVLEDSFDPLGNLRSLKVGNSHAVSIRKSDVKRLGELRLKEIHLVAGDINEYEPGSLKVLKKLDMLTLDTQYSQFIENYLYLAEDIRNSTKALTVLKVDVRKSEIMILVPSYMQMTISRVIVRDVFVNGSTCQALPYYMKATPEELTVENVHAEGQCYLTLGSFDRCRLRKLFVKSIDNPNFLRFAPQPTLLKLMECFLELSAVNIGERFFPCEMSDFLVNLRALNVSANELNEWGLFSRCLKPFPALQSLAIDHNFFNHLGFLGNVTAHMTNLVNFTASHNKIQLDPQTVAINWSKSLRRLNLRNNLLTDEVFQFLPQTLEMLDVSYNDIHVVCNLQGMSRLQELLLSGNKIMALSNVLLPSSVRLLHVDRNNMSTISEATFLSLSLTELDFSGNPLHCDCDTPQLARFCSGSTQTKVLHWPSGYRCQSPDSLRNQTLQQASLPWPTCHTAALAVIIVSCICLPVLSFVLFKKLTGHVTHVYRGVSYGTVF</sequence>
<comment type="subcellular location">
    <subcellularLocation>
        <location evidence="1">Membrane</location>
        <topology evidence="1">Single-pass membrane protein</topology>
    </subcellularLocation>
</comment>